<evidence type="ECO:0000313" key="2">
    <source>
        <dbReference type="EMBL" id="KEQ75622.1"/>
    </source>
</evidence>
<feature type="region of interest" description="Disordered" evidence="1">
    <location>
        <begin position="124"/>
        <end position="152"/>
    </location>
</feature>
<dbReference type="STRING" id="1043004.A0A074X0T4"/>
<dbReference type="HOGENOM" id="CLU_086401_0_0_1"/>
<gene>
    <name evidence="2" type="ORF">M436DRAFT_62014</name>
</gene>
<proteinExistence type="predicted"/>
<accession>A0A074X0T4</accession>
<feature type="compositionally biased region" description="Polar residues" evidence="1">
    <location>
        <begin position="80"/>
        <end position="92"/>
    </location>
</feature>
<reference evidence="2 3" key="1">
    <citation type="journal article" date="2014" name="BMC Genomics">
        <title>Genome sequencing of four Aureobasidium pullulans varieties: biotechnological potential, stress tolerance, and description of new species.</title>
        <authorList>
            <person name="Gostin Ar C."/>
            <person name="Ohm R.A."/>
            <person name="Kogej T."/>
            <person name="Sonjak S."/>
            <person name="Turk M."/>
            <person name="Zajc J."/>
            <person name="Zalar P."/>
            <person name="Grube M."/>
            <person name="Sun H."/>
            <person name="Han J."/>
            <person name="Sharma A."/>
            <person name="Chiniquy J."/>
            <person name="Ngan C.Y."/>
            <person name="Lipzen A."/>
            <person name="Barry K."/>
            <person name="Grigoriev I.V."/>
            <person name="Gunde-Cimerman N."/>
        </authorList>
    </citation>
    <scope>NUCLEOTIDE SEQUENCE [LARGE SCALE GENOMIC DNA]</scope>
    <source>
        <strain evidence="2 3">CBS 147.97</strain>
    </source>
</reference>
<evidence type="ECO:0000256" key="1">
    <source>
        <dbReference type="SAM" id="MobiDB-lite"/>
    </source>
</evidence>
<protein>
    <submittedName>
        <fullName evidence="2">Uncharacterized protein</fullName>
    </submittedName>
</protein>
<dbReference type="RefSeq" id="XP_013429707.1">
    <property type="nucleotide sequence ID" value="XM_013574253.1"/>
</dbReference>
<organism evidence="2 3">
    <name type="scientific">Aureobasidium namibiae CBS 147.97</name>
    <dbReference type="NCBI Taxonomy" id="1043004"/>
    <lineage>
        <taxon>Eukaryota</taxon>
        <taxon>Fungi</taxon>
        <taxon>Dikarya</taxon>
        <taxon>Ascomycota</taxon>
        <taxon>Pezizomycotina</taxon>
        <taxon>Dothideomycetes</taxon>
        <taxon>Dothideomycetidae</taxon>
        <taxon>Dothideales</taxon>
        <taxon>Saccotheciaceae</taxon>
        <taxon>Aureobasidium</taxon>
    </lineage>
</organism>
<feature type="region of interest" description="Disordered" evidence="1">
    <location>
        <begin position="61"/>
        <end position="101"/>
    </location>
</feature>
<evidence type="ECO:0000313" key="3">
    <source>
        <dbReference type="Proteomes" id="UP000027730"/>
    </source>
</evidence>
<dbReference type="Proteomes" id="UP000027730">
    <property type="component" value="Unassembled WGS sequence"/>
</dbReference>
<keyword evidence="3" id="KW-1185">Reference proteome</keyword>
<dbReference type="EMBL" id="KL584705">
    <property type="protein sequence ID" value="KEQ75622.1"/>
    <property type="molecule type" value="Genomic_DNA"/>
</dbReference>
<name>A0A074X0T4_9PEZI</name>
<sequence>MPMSWDAAADAKLFTVVMAVYDIKITGAQNEKIAKMMGEETKTDVTPKAITHRLSKIKAQAASFSHVAPGTPASARKRPSTPSNSGKTSKTPASKGKSFGIANKILGPNGRVLSATHTITTLMHDDGQDDEEDFDTPTKSRVKTEAGSSKKRKMTAPKIEDFVGYAEVEGMGDAIDSSLAYPAEVKIEEDVEMQMQIQQGNNKAKGKGKEKAEVVDLTETADTIDITDELCHQGKSNAIPKGKGRAKEQAEIGASATNVKVKKEVVDIQDVYEDEDAEMVV</sequence>
<dbReference type="OrthoDB" id="5418867at2759"/>
<dbReference type="GeneID" id="25413294"/>
<dbReference type="AlphaFoldDB" id="A0A074X0T4"/>